<dbReference type="EMBL" id="SZYD01000012">
    <property type="protein sequence ID" value="KAD4585173.1"/>
    <property type="molecule type" value="Genomic_DNA"/>
</dbReference>
<dbReference type="InterPro" id="IPR001878">
    <property type="entry name" value="Znf_CCHC"/>
</dbReference>
<dbReference type="GO" id="GO:0003676">
    <property type="term" value="F:nucleic acid binding"/>
    <property type="evidence" value="ECO:0007669"/>
    <property type="project" value="InterPro"/>
</dbReference>
<protein>
    <recommendedName>
        <fullName evidence="3">CCHC-type domain-containing protein</fullName>
    </recommendedName>
</protein>
<feature type="domain" description="CCHC-type" evidence="3">
    <location>
        <begin position="290"/>
        <end position="306"/>
    </location>
</feature>
<name>A0A5N6NCU0_9ASTR</name>
<proteinExistence type="predicted"/>
<keyword evidence="1" id="KW-0863">Zinc-finger</keyword>
<feature type="region of interest" description="Disordered" evidence="2">
    <location>
        <begin position="303"/>
        <end position="337"/>
    </location>
</feature>
<keyword evidence="5" id="KW-1185">Reference proteome</keyword>
<feature type="compositionally biased region" description="Low complexity" evidence="2">
    <location>
        <begin position="306"/>
        <end position="317"/>
    </location>
</feature>
<organism evidence="4 5">
    <name type="scientific">Mikania micrantha</name>
    <name type="common">bitter vine</name>
    <dbReference type="NCBI Taxonomy" id="192012"/>
    <lineage>
        <taxon>Eukaryota</taxon>
        <taxon>Viridiplantae</taxon>
        <taxon>Streptophyta</taxon>
        <taxon>Embryophyta</taxon>
        <taxon>Tracheophyta</taxon>
        <taxon>Spermatophyta</taxon>
        <taxon>Magnoliopsida</taxon>
        <taxon>eudicotyledons</taxon>
        <taxon>Gunneridae</taxon>
        <taxon>Pentapetalae</taxon>
        <taxon>asterids</taxon>
        <taxon>campanulids</taxon>
        <taxon>Asterales</taxon>
        <taxon>Asteraceae</taxon>
        <taxon>Asteroideae</taxon>
        <taxon>Heliantheae alliance</taxon>
        <taxon>Eupatorieae</taxon>
        <taxon>Mikania</taxon>
    </lineage>
</organism>
<sequence length="337" mass="38128">MAALNKHDTENGTLKKPPMFTPDDYDTWKVRMEGFTRNQDFKLWKSVLERPFIPTVPAAGAGGAPVPKDPALYSDEDYKRMEVDSKALYVKLVDELIAAGVKMENQYVIRKFLRSFPQAWNIYYVAIRRTENLRTLKLGELFGILSAYQMEIDAQEPKPSHITSGSAALYAPINNSPYQSYQPIYHPTSTPIVTFPETPTPSTTHSNPFSNSTPLLTSRQGAFMAEETNYFHLCQEDLDGIPADDLEEKDINYQMAMISYRAKKFYQRTGRQFKKHNMKTGFGLDKSKLKCFNCQQLGHFARECKSSSTQPSTSGQPHQRPSSSSNSANVAEQDFAD</sequence>
<feature type="compositionally biased region" description="Polar residues" evidence="2">
    <location>
        <begin position="319"/>
        <end position="330"/>
    </location>
</feature>
<dbReference type="Proteomes" id="UP000326396">
    <property type="component" value="Linkage Group LG2"/>
</dbReference>
<gene>
    <name evidence="4" type="ORF">E3N88_22774</name>
</gene>
<dbReference type="SUPFAM" id="SSF57756">
    <property type="entry name" value="Retrovirus zinc finger-like domains"/>
    <property type="match status" value="1"/>
</dbReference>
<dbReference type="GO" id="GO:0008270">
    <property type="term" value="F:zinc ion binding"/>
    <property type="evidence" value="ECO:0007669"/>
    <property type="project" value="UniProtKB-KW"/>
</dbReference>
<dbReference type="AlphaFoldDB" id="A0A5N6NCU0"/>
<keyword evidence="1" id="KW-0862">Zinc</keyword>
<comment type="caution">
    <text evidence="4">The sequence shown here is derived from an EMBL/GenBank/DDBJ whole genome shotgun (WGS) entry which is preliminary data.</text>
</comment>
<evidence type="ECO:0000256" key="1">
    <source>
        <dbReference type="PROSITE-ProRule" id="PRU00047"/>
    </source>
</evidence>
<dbReference type="OrthoDB" id="1738260at2759"/>
<evidence type="ECO:0000313" key="4">
    <source>
        <dbReference type="EMBL" id="KAD4585173.1"/>
    </source>
</evidence>
<evidence type="ECO:0000313" key="5">
    <source>
        <dbReference type="Proteomes" id="UP000326396"/>
    </source>
</evidence>
<evidence type="ECO:0000259" key="3">
    <source>
        <dbReference type="PROSITE" id="PS50158"/>
    </source>
</evidence>
<accession>A0A5N6NCU0</accession>
<keyword evidence="1" id="KW-0479">Metal-binding</keyword>
<dbReference type="SMART" id="SM00343">
    <property type="entry name" value="ZnF_C2HC"/>
    <property type="match status" value="1"/>
</dbReference>
<reference evidence="4 5" key="1">
    <citation type="submission" date="2019-05" db="EMBL/GenBank/DDBJ databases">
        <title>Mikania micrantha, genome provides insights into the molecular mechanism of rapid growth.</title>
        <authorList>
            <person name="Liu B."/>
        </authorList>
    </citation>
    <scope>NUCLEOTIDE SEQUENCE [LARGE SCALE GENOMIC DNA]</scope>
    <source>
        <strain evidence="4">NLD-2019</strain>
        <tissue evidence="4">Leaf</tissue>
    </source>
</reference>
<dbReference type="PROSITE" id="PS50158">
    <property type="entry name" value="ZF_CCHC"/>
    <property type="match status" value="1"/>
</dbReference>
<dbReference type="InterPro" id="IPR036875">
    <property type="entry name" value="Znf_CCHC_sf"/>
</dbReference>
<evidence type="ECO:0000256" key="2">
    <source>
        <dbReference type="SAM" id="MobiDB-lite"/>
    </source>
</evidence>
<dbReference type="Pfam" id="PF00098">
    <property type="entry name" value="zf-CCHC"/>
    <property type="match status" value="1"/>
</dbReference>
<dbReference type="Gene3D" id="4.10.60.10">
    <property type="entry name" value="Zinc finger, CCHC-type"/>
    <property type="match status" value="1"/>
</dbReference>